<feature type="region of interest" description="Disordered" evidence="1">
    <location>
        <begin position="47"/>
        <end position="81"/>
    </location>
</feature>
<dbReference type="Pfam" id="PF01551">
    <property type="entry name" value="Peptidase_M23"/>
    <property type="match status" value="1"/>
</dbReference>
<evidence type="ECO:0000256" key="1">
    <source>
        <dbReference type="SAM" id="MobiDB-lite"/>
    </source>
</evidence>
<sequence length="186" mass="19694">MRRLGALGPLCVALVGVTVLAALTVPAAYPPLAPPTANVSEGQMISVQTPEGPWKPPLERPLDVSGPYRPPPTPYTAGHRGIDLPALPGDSVYAPTGGVVSFVGRVADRHLISIRVDSRTVVSLEPVVQGEDSLAEGDSLRRGQLIGEMSEGGHCFAECVHLGVRVDGAYVNPLRYFFGKPVLLPW</sequence>
<evidence type="ECO:0000256" key="2">
    <source>
        <dbReference type="SAM" id="SignalP"/>
    </source>
</evidence>
<protein>
    <submittedName>
        <fullName evidence="4">Peptidase M23-like protein</fullName>
    </submittedName>
</protein>
<dbReference type="Proteomes" id="UP000319094">
    <property type="component" value="Unassembled WGS sequence"/>
</dbReference>
<feature type="chain" id="PRO_5021983534" evidence="2">
    <location>
        <begin position="22"/>
        <end position="186"/>
    </location>
</feature>
<dbReference type="SUPFAM" id="SSF51261">
    <property type="entry name" value="Duplicated hybrid motif"/>
    <property type="match status" value="1"/>
</dbReference>
<accession>A0A542Y4I3</accession>
<organism evidence="4 5">
    <name type="scientific">Leucobacter komagatae</name>
    <dbReference type="NCBI Taxonomy" id="55969"/>
    <lineage>
        <taxon>Bacteria</taxon>
        <taxon>Bacillati</taxon>
        <taxon>Actinomycetota</taxon>
        <taxon>Actinomycetes</taxon>
        <taxon>Micrococcales</taxon>
        <taxon>Microbacteriaceae</taxon>
        <taxon>Leucobacter</taxon>
    </lineage>
</organism>
<evidence type="ECO:0000259" key="3">
    <source>
        <dbReference type="Pfam" id="PF01551"/>
    </source>
</evidence>
<dbReference type="InterPro" id="IPR016047">
    <property type="entry name" value="M23ase_b-sheet_dom"/>
</dbReference>
<gene>
    <name evidence="4" type="ORF">FB468_0998</name>
</gene>
<keyword evidence="5" id="KW-1185">Reference proteome</keyword>
<dbReference type="CDD" id="cd12797">
    <property type="entry name" value="M23_peptidase"/>
    <property type="match status" value="1"/>
</dbReference>
<evidence type="ECO:0000313" key="5">
    <source>
        <dbReference type="Proteomes" id="UP000319094"/>
    </source>
</evidence>
<proteinExistence type="predicted"/>
<dbReference type="EMBL" id="VFON01000001">
    <property type="protein sequence ID" value="TQL42986.1"/>
    <property type="molecule type" value="Genomic_DNA"/>
</dbReference>
<evidence type="ECO:0000313" key="4">
    <source>
        <dbReference type="EMBL" id="TQL42986.1"/>
    </source>
</evidence>
<keyword evidence="2" id="KW-0732">Signal</keyword>
<feature type="domain" description="M23ase beta-sheet core" evidence="3">
    <location>
        <begin position="78"/>
        <end position="173"/>
    </location>
</feature>
<comment type="caution">
    <text evidence="4">The sequence shown here is derived from an EMBL/GenBank/DDBJ whole genome shotgun (WGS) entry which is preliminary data.</text>
</comment>
<reference evidence="4 5" key="1">
    <citation type="submission" date="2019-06" db="EMBL/GenBank/DDBJ databases">
        <title>Sequencing the genomes of 1000 actinobacteria strains.</title>
        <authorList>
            <person name="Klenk H.-P."/>
        </authorList>
    </citation>
    <scope>NUCLEOTIDE SEQUENCE [LARGE SCALE GENOMIC DNA]</scope>
    <source>
        <strain evidence="4 5">DSM 8803</strain>
    </source>
</reference>
<dbReference type="AlphaFoldDB" id="A0A542Y4I3"/>
<dbReference type="Gene3D" id="2.70.70.10">
    <property type="entry name" value="Glucose Permease (Domain IIA)"/>
    <property type="match status" value="1"/>
</dbReference>
<dbReference type="InterPro" id="IPR011055">
    <property type="entry name" value="Dup_hybrid_motif"/>
</dbReference>
<name>A0A542Y4I3_9MICO</name>
<feature type="signal peptide" evidence="2">
    <location>
        <begin position="1"/>
        <end position="21"/>
    </location>
</feature>